<feature type="transmembrane region" description="Helical" evidence="1">
    <location>
        <begin position="179"/>
        <end position="200"/>
    </location>
</feature>
<keyword evidence="1" id="KW-0812">Transmembrane</keyword>
<accession>A0ABU1TK47</accession>
<gene>
    <name evidence="2" type="ORF">J2X31_000357</name>
</gene>
<evidence type="ECO:0000313" key="3">
    <source>
        <dbReference type="Proteomes" id="UP001255185"/>
    </source>
</evidence>
<evidence type="ECO:0000313" key="2">
    <source>
        <dbReference type="EMBL" id="MDR6966364.1"/>
    </source>
</evidence>
<evidence type="ECO:0000256" key="1">
    <source>
        <dbReference type="SAM" id="Phobius"/>
    </source>
</evidence>
<proteinExistence type="predicted"/>
<comment type="caution">
    <text evidence="2">The sequence shown here is derived from an EMBL/GenBank/DDBJ whole genome shotgun (WGS) entry which is preliminary data.</text>
</comment>
<sequence length="211" mass="24706">MELEKDTLKKLIEYLKAHGYPENSFAVEYKIGNFRVDLAIIDPETKIPILLFEIKSQNNNLNIKFGRNQLLKYLTDLGDSTVPTYLVFPIPYNPFFEIKRLYFNVENEQIVEKTVLDETEFDFIMQKRARISERVEKNQKKTEDTIDNFKWFCWGLALLILFIGILKKFKVIDIDATDLALGGALFGLVILPFASKLKFLGMEFERFEKKN</sequence>
<keyword evidence="1" id="KW-0472">Membrane</keyword>
<dbReference type="Proteomes" id="UP001255185">
    <property type="component" value="Unassembled WGS sequence"/>
</dbReference>
<keyword evidence="3" id="KW-1185">Reference proteome</keyword>
<organism evidence="2 3">
    <name type="scientific">Flavobacterium arsenatis</name>
    <dbReference type="NCBI Taxonomy" id="1484332"/>
    <lineage>
        <taxon>Bacteria</taxon>
        <taxon>Pseudomonadati</taxon>
        <taxon>Bacteroidota</taxon>
        <taxon>Flavobacteriia</taxon>
        <taxon>Flavobacteriales</taxon>
        <taxon>Flavobacteriaceae</taxon>
        <taxon>Flavobacterium</taxon>
    </lineage>
</organism>
<keyword evidence="1" id="KW-1133">Transmembrane helix</keyword>
<feature type="transmembrane region" description="Helical" evidence="1">
    <location>
        <begin position="149"/>
        <end position="167"/>
    </location>
</feature>
<dbReference type="RefSeq" id="WP_310023899.1">
    <property type="nucleotide sequence ID" value="NZ_JAVDVI010000001.1"/>
</dbReference>
<dbReference type="EMBL" id="JAVDVI010000001">
    <property type="protein sequence ID" value="MDR6966364.1"/>
    <property type="molecule type" value="Genomic_DNA"/>
</dbReference>
<protein>
    <recommendedName>
        <fullName evidence="4">Type I restriction enzyme R protein N-terminal domain-containing protein</fullName>
    </recommendedName>
</protein>
<reference evidence="2 3" key="1">
    <citation type="submission" date="2023-07" db="EMBL/GenBank/DDBJ databases">
        <title>Sorghum-associated microbial communities from plants grown in Nebraska, USA.</title>
        <authorList>
            <person name="Schachtman D."/>
        </authorList>
    </citation>
    <scope>NUCLEOTIDE SEQUENCE [LARGE SCALE GENOMIC DNA]</scope>
    <source>
        <strain evidence="2 3">3773</strain>
    </source>
</reference>
<evidence type="ECO:0008006" key="4">
    <source>
        <dbReference type="Google" id="ProtNLM"/>
    </source>
</evidence>
<name>A0ABU1TK47_9FLAO</name>